<evidence type="ECO:0000313" key="1">
    <source>
        <dbReference type="EMBL" id="CAK5050959.1"/>
    </source>
</evidence>
<name>A0ACB0YKK5_MELEN</name>
<accession>A0ACB0YKK5</accession>
<proteinExistence type="predicted"/>
<dbReference type="EMBL" id="CAVMJV010000014">
    <property type="protein sequence ID" value="CAK5050959.1"/>
    <property type="molecule type" value="Genomic_DNA"/>
</dbReference>
<keyword evidence="2" id="KW-1185">Reference proteome</keyword>
<organism evidence="1 2">
    <name type="scientific">Meloidogyne enterolobii</name>
    <name type="common">Root-knot nematode worm</name>
    <name type="synonym">Meloidogyne mayaguensis</name>
    <dbReference type="NCBI Taxonomy" id="390850"/>
    <lineage>
        <taxon>Eukaryota</taxon>
        <taxon>Metazoa</taxon>
        <taxon>Ecdysozoa</taxon>
        <taxon>Nematoda</taxon>
        <taxon>Chromadorea</taxon>
        <taxon>Rhabditida</taxon>
        <taxon>Tylenchina</taxon>
        <taxon>Tylenchomorpha</taxon>
        <taxon>Tylenchoidea</taxon>
        <taxon>Meloidogynidae</taxon>
        <taxon>Meloidogyninae</taxon>
        <taxon>Meloidogyne</taxon>
    </lineage>
</organism>
<dbReference type="Proteomes" id="UP001497535">
    <property type="component" value="Unassembled WGS sequence"/>
</dbReference>
<reference evidence="1" key="1">
    <citation type="submission" date="2023-11" db="EMBL/GenBank/DDBJ databases">
        <authorList>
            <person name="Poullet M."/>
        </authorList>
    </citation>
    <scope>NUCLEOTIDE SEQUENCE</scope>
    <source>
        <strain evidence="1">E1834</strain>
    </source>
</reference>
<evidence type="ECO:0000313" key="2">
    <source>
        <dbReference type="Proteomes" id="UP001497535"/>
    </source>
</evidence>
<gene>
    <name evidence="1" type="ORF">MENTE1834_LOCUS13470</name>
</gene>
<comment type="caution">
    <text evidence="1">The sequence shown here is derived from an EMBL/GenBank/DDBJ whole genome shotgun (WGS) entry which is preliminary data.</text>
</comment>
<protein>
    <submittedName>
        <fullName evidence="1">Uncharacterized protein</fullName>
    </submittedName>
</protein>
<sequence length="85" mass="9264">MVEVVVSVGFVVVVDNLPPSFLQATPNYLLANNSKRGKKNRHNNSILKKDSHLKQNMENIGAIADEANIGKNSELSAGFGESKLR</sequence>